<organism evidence="2 3">
    <name type="scientific">Thermocrinis minervae</name>
    <dbReference type="NCBI Taxonomy" id="381751"/>
    <lineage>
        <taxon>Bacteria</taxon>
        <taxon>Pseudomonadati</taxon>
        <taxon>Aquificota</taxon>
        <taxon>Aquificia</taxon>
        <taxon>Aquificales</taxon>
        <taxon>Aquificaceae</taxon>
        <taxon>Thermocrinis</taxon>
    </lineage>
</organism>
<name>A0A1M6Q8I1_9AQUI</name>
<dbReference type="AlphaFoldDB" id="A0A1M6Q8I1"/>
<dbReference type="STRING" id="381751.SAMN05444391_0126"/>
<accession>A0A1M6Q8I1</accession>
<evidence type="ECO:0000313" key="3">
    <source>
        <dbReference type="Proteomes" id="UP000189810"/>
    </source>
</evidence>
<evidence type="ECO:0000256" key="1">
    <source>
        <dbReference type="SAM" id="SignalP"/>
    </source>
</evidence>
<dbReference type="Proteomes" id="UP000189810">
    <property type="component" value="Chromosome I"/>
</dbReference>
<keyword evidence="3" id="KW-1185">Reference proteome</keyword>
<evidence type="ECO:0000313" key="2">
    <source>
        <dbReference type="EMBL" id="SHK16594.1"/>
    </source>
</evidence>
<gene>
    <name evidence="2" type="ORF">SAMN05444391_0126</name>
</gene>
<feature type="signal peptide" evidence="1">
    <location>
        <begin position="1"/>
        <end position="30"/>
    </location>
</feature>
<sequence length="184" mass="19642">MKKRKLAKRSMALVPLLGVSVLSSIVPAYAADYTNSTTKQSQQIKGDDQQVQFVYGDPNATFSNSDYDNFTNTSTGVLRAIGQVGNAVNLNTFIQYMAGFALYNHLIFQSSINSGVIEADATAGDAIGNNLSANINSILAFSIYKDSATIPGVTSGNVIYNFGTFTNDTTGQILTKISADCHLC</sequence>
<keyword evidence="1" id="KW-0732">Signal</keyword>
<dbReference type="RefSeq" id="WP_154021702.1">
    <property type="nucleotide sequence ID" value="NZ_LT670846.1"/>
</dbReference>
<proteinExistence type="predicted"/>
<feature type="chain" id="PRO_5012906708" evidence="1">
    <location>
        <begin position="31"/>
        <end position="184"/>
    </location>
</feature>
<protein>
    <submittedName>
        <fullName evidence="2">Uncharacterized protein</fullName>
    </submittedName>
</protein>
<reference evidence="2 3" key="1">
    <citation type="submission" date="2016-11" db="EMBL/GenBank/DDBJ databases">
        <authorList>
            <person name="Jaros S."/>
            <person name="Januszkiewicz K."/>
            <person name="Wedrychowicz H."/>
        </authorList>
    </citation>
    <scope>NUCLEOTIDE SEQUENCE [LARGE SCALE GENOMIC DNA]</scope>
    <source>
        <strain evidence="2 3">DSM 19557</strain>
    </source>
</reference>
<dbReference type="EMBL" id="LT670846">
    <property type="protein sequence ID" value="SHK16594.1"/>
    <property type="molecule type" value="Genomic_DNA"/>
</dbReference>